<gene>
    <name evidence="1" type="ORF">A2U01_0004144</name>
</gene>
<protein>
    <submittedName>
        <fullName evidence="1">Retrovirus-related pol polyprotein from transposon TNT 1-94</fullName>
    </submittedName>
</protein>
<accession>A0A392M888</accession>
<dbReference type="AlphaFoldDB" id="A0A392M888"/>
<keyword evidence="2" id="KW-1185">Reference proteome</keyword>
<name>A0A392M888_9FABA</name>
<proteinExistence type="predicted"/>
<organism evidence="1 2">
    <name type="scientific">Trifolium medium</name>
    <dbReference type="NCBI Taxonomy" id="97028"/>
    <lineage>
        <taxon>Eukaryota</taxon>
        <taxon>Viridiplantae</taxon>
        <taxon>Streptophyta</taxon>
        <taxon>Embryophyta</taxon>
        <taxon>Tracheophyta</taxon>
        <taxon>Spermatophyta</taxon>
        <taxon>Magnoliopsida</taxon>
        <taxon>eudicotyledons</taxon>
        <taxon>Gunneridae</taxon>
        <taxon>Pentapetalae</taxon>
        <taxon>rosids</taxon>
        <taxon>fabids</taxon>
        <taxon>Fabales</taxon>
        <taxon>Fabaceae</taxon>
        <taxon>Papilionoideae</taxon>
        <taxon>50 kb inversion clade</taxon>
        <taxon>NPAAA clade</taxon>
        <taxon>Hologalegina</taxon>
        <taxon>IRL clade</taxon>
        <taxon>Trifolieae</taxon>
        <taxon>Trifolium</taxon>
    </lineage>
</organism>
<dbReference type="Proteomes" id="UP000265520">
    <property type="component" value="Unassembled WGS sequence"/>
</dbReference>
<sequence length="151" mass="17354">MIPLLLHFHHILHTTYRRSIRRTTMPGYLQDYHCNLLTPTIHASHSSGTNASSSSKYHLSAFLSYQNLSPAHTHYIMNLSTIYEPSSYVETLNNENWTNLIKVELSSLMHTNTWSLVPLPAHKKAIGCKWVFKLKLHVDVPVESYRARLVA</sequence>
<evidence type="ECO:0000313" key="2">
    <source>
        <dbReference type="Proteomes" id="UP000265520"/>
    </source>
</evidence>
<evidence type="ECO:0000313" key="1">
    <source>
        <dbReference type="EMBL" id="MCH83325.1"/>
    </source>
</evidence>
<reference evidence="1 2" key="1">
    <citation type="journal article" date="2018" name="Front. Plant Sci.">
        <title>Red Clover (Trifolium pratense) and Zigzag Clover (T. medium) - A Picture of Genomic Similarities and Differences.</title>
        <authorList>
            <person name="Dluhosova J."/>
            <person name="Istvanek J."/>
            <person name="Nedelnik J."/>
            <person name="Repkova J."/>
        </authorList>
    </citation>
    <scope>NUCLEOTIDE SEQUENCE [LARGE SCALE GENOMIC DNA]</scope>
    <source>
        <strain evidence="2">cv. 10/8</strain>
        <tissue evidence="1">Leaf</tissue>
    </source>
</reference>
<comment type="caution">
    <text evidence="1">The sequence shown here is derived from an EMBL/GenBank/DDBJ whole genome shotgun (WGS) entry which is preliminary data.</text>
</comment>
<dbReference type="EMBL" id="LXQA010004993">
    <property type="protein sequence ID" value="MCH83325.1"/>
    <property type="molecule type" value="Genomic_DNA"/>
</dbReference>